<evidence type="ECO:0000259" key="3">
    <source>
        <dbReference type="SMART" id="SM00906"/>
    </source>
</evidence>
<dbReference type="GO" id="GO:0006351">
    <property type="term" value="P:DNA-templated transcription"/>
    <property type="evidence" value="ECO:0007669"/>
    <property type="project" value="InterPro"/>
</dbReference>
<name>A0A7D8ZB73_9HELO</name>
<feature type="region of interest" description="Disordered" evidence="2">
    <location>
        <begin position="54"/>
        <end position="76"/>
    </location>
</feature>
<evidence type="ECO:0000313" key="5">
    <source>
        <dbReference type="Proteomes" id="UP000481288"/>
    </source>
</evidence>
<protein>
    <submittedName>
        <fullName evidence="4">Putative transcriptional regulatory protein</fullName>
    </submittedName>
</protein>
<feature type="compositionally biased region" description="Basic and acidic residues" evidence="2">
    <location>
        <begin position="1"/>
        <end position="12"/>
    </location>
</feature>
<dbReference type="GO" id="GO:0003700">
    <property type="term" value="F:DNA-binding transcription factor activity"/>
    <property type="evidence" value="ECO:0007669"/>
    <property type="project" value="InterPro"/>
</dbReference>
<dbReference type="PANTHER" id="PTHR46910">
    <property type="entry name" value="TRANSCRIPTION FACTOR PDR1"/>
    <property type="match status" value="1"/>
</dbReference>
<dbReference type="Proteomes" id="UP000481288">
    <property type="component" value="Unassembled WGS sequence"/>
</dbReference>
<dbReference type="GO" id="GO:0008270">
    <property type="term" value="F:zinc ion binding"/>
    <property type="evidence" value="ECO:0007669"/>
    <property type="project" value="InterPro"/>
</dbReference>
<gene>
    <name evidence="4" type="ORF">LCER1_G001236</name>
</gene>
<dbReference type="AlphaFoldDB" id="A0A7D8ZB73"/>
<dbReference type="InterPro" id="IPR007219">
    <property type="entry name" value="XnlR_reg_dom"/>
</dbReference>
<sequence>MSGKSHSTEKAKANANRLGKHGRSETSLLPKSIRCDKNSPCSSCQIAKLPCGTTTVGRTESQSSATPETNPEKGDLSLIQESVLEIKKRLERLEQSQQTPKQSFEVCIVTAERNAASALSTTFQNEPSFQQQSAQASLSAEISAEETGNSDQEIQYSLASLKSLLQGHNLPSSVNDLYFPCSTPRAPVEDIELPPMSLVVAALKKATVILHNGFRDHMMLENLCKKVYFPARPSSKGEVTLMNGLLFYLLDAYSQEDQADLSSSDCATYAKLCEKNFCDGIQDYECLVTPTLENIQCLMMGAMKAQGDARPSLCWTLVSTGARLCQSLGYHRESEVARGPPDLADAKRHVFWMLYMIDKIMSLNLGRASSFPDYDIDVEVFSPNPNPSFWAWDKVLMAFIELCKLQGQMYDELYSARARRQPPEMRSRLIQERSAGLFAWHVNLKKVQLPSDGTRKPNIDTQHAQDQNDLNLLISWSDFFYYYILTLLYGAKTSQEAATHISSQRYKAASLGLQCHVQNYAKLSSTEVPNMKLYSGWILLFSSFAPFLVVFTHSLASHSQADIDLLRQVLRTLEAGRSISAATTRLHEVCSVFLRFATAFVLARQDCFGSYNREEDSFTFPVGLGEDSAAGTGTGTGTGTDVYDVASGFGGLEGVQGDLLPMSAFLGTCLGENINGLWNMDFS</sequence>
<evidence type="ECO:0000256" key="1">
    <source>
        <dbReference type="ARBA" id="ARBA00023242"/>
    </source>
</evidence>
<dbReference type="InterPro" id="IPR050987">
    <property type="entry name" value="AtrR-like"/>
</dbReference>
<reference evidence="4 5" key="1">
    <citation type="submission" date="2018-05" db="EMBL/GenBank/DDBJ databases">
        <title>Whole genome sequencing for identification of molecular markers to develop diagnostic detection tools for the regulated plant pathogen Lachnellula willkommii.</title>
        <authorList>
            <person name="Giroux E."/>
            <person name="Bilodeau G."/>
        </authorList>
    </citation>
    <scope>NUCLEOTIDE SEQUENCE [LARGE SCALE GENOMIC DNA]</scope>
    <source>
        <strain evidence="4 5">CBS 625.97</strain>
    </source>
</reference>
<dbReference type="GO" id="GO:0003677">
    <property type="term" value="F:DNA binding"/>
    <property type="evidence" value="ECO:0007669"/>
    <property type="project" value="InterPro"/>
</dbReference>
<evidence type="ECO:0000313" key="4">
    <source>
        <dbReference type="EMBL" id="TVY57732.1"/>
    </source>
</evidence>
<keyword evidence="1" id="KW-0539">Nucleus</keyword>
<comment type="caution">
    <text evidence="4">The sequence shown here is derived from an EMBL/GenBank/DDBJ whole genome shotgun (WGS) entry which is preliminary data.</text>
</comment>
<organism evidence="4 5">
    <name type="scientific">Lachnellula cervina</name>
    <dbReference type="NCBI Taxonomy" id="1316786"/>
    <lineage>
        <taxon>Eukaryota</taxon>
        <taxon>Fungi</taxon>
        <taxon>Dikarya</taxon>
        <taxon>Ascomycota</taxon>
        <taxon>Pezizomycotina</taxon>
        <taxon>Leotiomycetes</taxon>
        <taxon>Helotiales</taxon>
        <taxon>Lachnaceae</taxon>
        <taxon>Lachnellula</taxon>
    </lineage>
</organism>
<dbReference type="OrthoDB" id="103819at2759"/>
<feature type="domain" description="Xylanolytic transcriptional activator regulatory" evidence="3">
    <location>
        <begin position="314"/>
        <end position="387"/>
    </location>
</feature>
<dbReference type="SMART" id="SM00906">
    <property type="entry name" value="Fungal_trans"/>
    <property type="match status" value="1"/>
</dbReference>
<dbReference type="EMBL" id="QGMG01000076">
    <property type="protein sequence ID" value="TVY57732.1"/>
    <property type="molecule type" value="Genomic_DNA"/>
</dbReference>
<dbReference type="Pfam" id="PF04082">
    <property type="entry name" value="Fungal_trans"/>
    <property type="match status" value="1"/>
</dbReference>
<feature type="region of interest" description="Disordered" evidence="2">
    <location>
        <begin position="1"/>
        <end position="27"/>
    </location>
</feature>
<dbReference type="PANTHER" id="PTHR46910:SF5">
    <property type="entry name" value="ZN(II)2CYS6 TRANSCRIPTION FACTOR (EUROFUNG)"/>
    <property type="match status" value="1"/>
</dbReference>
<proteinExistence type="predicted"/>
<evidence type="ECO:0000256" key="2">
    <source>
        <dbReference type="SAM" id="MobiDB-lite"/>
    </source>
</evidence>
<feature type="compositionally biased region" description="Polar residues" evidence="2">
    <location>
        <begin position="54"/>
        <end position="69"/>
    </location>
</feature>
<dbReference type="CDD" id="cd12148">
    <property type="entry name" value="fungal_TF_MHR"/>
    <property type="match status" value="1"/>
</dbReference>
<keyword evidence="5" id="KW-1185">Reference proteome</keyword>
<accession>A0A7D8ZB73</accession>